<name>A0A0H3FUH2_KLEAK</name>
<dbReference type="AlphaFoldDB" id="A0A0H3FUH2"/>
<accession>A0A0H3FUH2</accession>
<dbReference type="eggNOG" id="COG3064">
    <property type="taxonomic scope" value="Bacteria"/>
</dbReference>
<dbReference type="OrthoDB" id="7068768at2"/>
<sequence>MLNKSPLVLLLFPLLLAGCHHHQPTQRTAASATEVDDLFASLPSSKPSSRATYARQIMTAIRAKMPDSVEYPGQTCRIRLSLQRDGTVNSATVEKGDEELCNTVVAAFMQADIPAAPDDDAYQTFKNTSIDFKA</sequence>
<reference evidence="2 3" key="1">
    <citation type="journal article" date="2012" name="J. Bacteriol.">
        <title>Complete genome sequence of Enterobacter aerogenes KCTC 2190.</title>
        <authorList>
            <person name="Shin S.H."/>
            <person name="Kim S."/>
            <person name="Kim J.Y."/>
            <person name="Lee S."/>
            <person name="Um Y."/>
            <person name="Oh M.K."/>
            <person name="Kim Y.R."/>
            <person name="Lee J."/>
            <person name="Yang K.S."/>
        </authorList>
    </citation>
    <scope>NUCLEOTIDE SEQUENCE [LARGE SCALE GENOMIC DNA]</scope>
    <source>
        <strain evidence="2 3">KCTC 2190</strain>
    </source>
</reference>
<dbReference type="Gene3D" id="3.30.1150.10">
    <property type="match status" value="1"/>
</dbReference>
<dbReference type="RefSeq" id="WP_015705068.1">
    <property type="nucleotide sequence ID" value="NC_015663.1"/>
</dbReference>
<feature type="chain" id="PRO_5002609443" evidence="1">
    <location>
        <begin position="23"/>
        <end position="134"/>
    </location>
</feature>
<gene>
    <name evidence="2" type="ordered locus">EAE_16615</name>
</gene>
<keyword evidence="1" id="KW-0732">Signal</keyword>
<dbReference type="KEGG" id="eae:EAE_16615"/>
<dbReference type="GO" id="GO:0016020">
    <property type="term" value="C:membrane"/>
    <property type="evidence" value="ECO:0007669"/>
    <property type="project" value="InterPro"/>
</dbReference>
<evidence type="ECO:0000256" key="1">
    <source>
        <dbReference type="SAM" id="SignalP"/>
    </source>
</evidence>
<dbReference type="EMBL" id="CP002824">
    <property type="protein sequence ID" value="AEG98234.1"/>
    <property type="molecule type" value="Genomic_DNA"/>
</dbReference>
<dbReference type="GO" id="GO:0043213">
    <property type="term" value="P:bacteriocin transport"/>
    <property type="evidence" value="ECO:0007669"/>
    <property type="project" value="InterPro"/>
</dbReference>
<dbReference type="GeneID" id="93311511"/>
<evidence type="ECO:0000313" key="2">
    <source>
        <dbReference type="EMBL" id="AEG98234.1"/>
    </source>
</evidence>
<dbReference type="SUPFAM" id="SSF74653">
    <property type="entry name" value="TolA/TonB C-terminal domain"/>
    <property type="match status" value="1"/>
</dbReference>
<dbReference type="Proteomes" id="UP000008881">
    <property type="component" value="Chromosome"/>
</dbReference>
<dbReference type="Pfam" id="PF06519">
    <property type="entry name" value="TolA"/>
    <property type="match status" value="1"/>
</dbReference>
<dbReference type="PROSITE" id="PS51257">
    <property type="entry name" value="PROKAR_LIPOPROTEIN"/>
    <property type="match status" value="1"/>
</dbReference>
<dbReference type="PATRIC" id="fig|1028307.3.peg.3321"/>
<organism evidence="2 3">
    <name type="scientific">Klebsiella aerogenes (strain ATCC 13048 / DSM 30053 / CCUG 1429 / JCM 1235 / KCTC 2190 / NBRC 13534 / NCIMB 10102 / NCTC 10006 / CDC 819-56)</name>
    <name type="common">Enterobacter aerogenes</name>
    <dbReference type="NCBI Taxonomy" id="1028307"/>
    <lineage>
        <taxon>Bacteria</taxon>
        <taxon>Pseudomonadati</taxon>
        <taxon>Pseudomonadota</taxon>
        <taxon>Gammaproteobacteria</taxon>
        <taxon>Enterobacterales</taxon>
        <taxon>Enterobacteriaceae</taxon>
        <taxon>Klebsiella/Raoultella group</taxon>
        <taxon>Klebsiella</taxon>
    </lineage>
</organism>
<keyword evidence="3" id="KW-1185">Reference proteome</keyword>
<feature type="signal peptide" evidence="1">
    <location>
        <begin position="1"/>
        <end position="22"/>
    </location>
</feature>
<dbReference type="NCBIfam" id="TIGR02794">
    <property type="entry name" value="tolA_full"/>
    <property type="match status" value="1"/>
</dbReference>
<dbReference type="InterPro" id="IPR014161">
    <property type="entry name" value="Tol-Pal_TolA"/>
</dbReference>
<evidence type="ECO:0000313" key="3">
    <source>
        <dbReference type="Proteomes" id="UP000008881"/>
    </source>
</evidence>
<protein>
    <submittedName>
        <fullName evidence="2">Tol-Pal system TolA</fullName>
    </submittedName>
</protein>
<dbReference type="GO" id="GO:0019534">
    <property type="term" value="F:toxin transmembrane transporter activity"/>
    <property type="evidence" value="ECO:0007669"/>
    <property type="project" value="InterPro"/>
</dbReference>
<proteinExistence type="predicted"/>
<dbReference type="HOGENOM" id="CLU_135518_0_0_6"/>